<dbReference type="InterPro" id="IPR052045">
    <property type="entry name" value="Sulfur_Carrier/Prot_Modifier"/>
</dbReference>
<dbReference type="InterPro" id="IPR054834">
    <property type="entry name" value="SAMP1_3"/>
</dbReference>
<protein>
    <submittedName>
        <fullName evidence="1">MoaD family protein</fullName>
    </submittedName>
</protein>
<dbReference type="NCBIfam" id="TIGR01687">
    <property type="entry name" value="moaD_arch"/>
    <property type="match status" value="1"/>
</dbReference>
<dbReference type="SUPFAM" id="SSF54285">
    <property type="entry name" value="MoaD/ThiS"/>
    <property type="match status" value="1"/>
</dbReference>
<sequence>MIVTVRGYADLRLVIGDQEVVLPEVATVQHLLDLLIVDHPVISTALFDQAGALLPAVNILKNGRNIFFLNGLSTLLEEGDLISVFPPVAGG</sequence>
<gene>
    <name evidence="1" type="ordered locus">Mpal_1564</name>
</gene>
<reference evidence="1 2" key="1">
    <citation type="journal article" date="2015" name="Genome Announc.">
        <title>Complete Genome Sequence of Methanosphaerula palustris E1-9CT, a Hydrogenotrophic Methanogen Isolated from a Minerotrophic Fen Peatland.</title>
        <authorList>
            <person name="Cadillo-Quiroz H."/>
            <person name="Browne P."/>
            <person name="Kyrpides N."/>
            <person name="Woyke T."/>
            <person name="Goodwin L."/>
            <person name="Detter C."/>
            <person name="Yavitt J.B."/>
            <person name="Zinder S.H."/>
        </authorList>
    </citation>
    <scope>NUCLEOTIDE SEQUENCE [LARGE SCALE GENOMIC DNA]</scope>
    <source>
        <strain evidence="2">ATCC BAA-1556 / DSM 19958 / E1-9c</strain>
    </source>
</reference>
<organism evidence="1 2">
    <name type="scientific">Methanosphaerula palustris (strain ATCC BAA-1556 / DSM 19958 / E1-9c)</name>
    <dbReference type="NCBI Taxonomy" id="521011"/>
    <lineage>
        <taxon>Archaea</taxon>
        <taxon>Methanobacteriati</taxon>
        <taxon>Methanobacteriota</taxon>
        <taxon>Stenosarchaea group</taxon>
        <taxon>Methanomicrobia</taxon>
        <taxon>Methanomicrobiales</taxon>
        <taxon>Methanoregulaceae</taxon>
        <taxon>Methanosphaerula</taxon>
    </lineage>
</organism>
<name>B8GIR4_METPE</name>
<dbReference type="AlphaFoldDB" id="B8GIR4"/>
<dbReference type="GeneID" id="7271109"/>
<proteinExistence type="predicted"/>
<keyword evidence="2" id="KW-1185">Reference proteome</keyword>
<dbReference type="InterPro" id="IPR016155">
    <property type="entry name" value="Mopterin_synth/thiamin_S_b"/>
</dbReference>
<dbReference type="OrthoDB" id="98357at2157"/>
<dbReference type="PANTHER" id="PTHR38031">
    <property type="entry name" value="SULFUR CARRIER PROTEIN SLR0821-RELATED"/>
    <property type="match status" value="1"/>
</dbReference>
<dbReference type="PANTHER" id="PTHR38031:SF1">
    <property type="entry name" value="SULFUR CARRIER PROTEIN CYSO"/>
    <property type="match status" value="1"/>
</dbReference>
<evidence type="ECO:0000313" key="1">
    <source>
        <dbReference type="EMBL" id="ACL16877.1"/>
    </source>
</evidence>
<dbReference type="eggNOG" id="arCOG00536">
    <property type="taxonomic scope" value="Archaea"/>
</dbReference>
<dbReference type="KEGG" id="mpl:Mpal_1564"/>
<dbReference type="HOGENOM" id="CLU_114601_1_2_2"/>
<dbReference type="Proteomes" id="UP000002457">
    <property type="component" value="Chromosome"/>
</dbReference>
<dbReference type="NCBIfam" id="NF041918">
    <property type="entry name" value="SAMP1"/>
    <property type="match status" value="1"/>
</dbReference>
<dbReference type="Gene3D" id="3.10.20.30">
    <property type="match status" value="1"/>
</dbReference>
<dbReference type="InterPro" id="IPR012675">
    <property type="entry name" value="Beta-grasp_dom_sf"/>
</dbReference>
<dbReference type="InterPro" id="IPR003749">
    <property type="entry name" value="ThiS/MoaD-like"/>
</dbReference>
<dbReference type="EMBL" id="CP001338">
    <property type="protein sequence ID" value="ACL16877.1"/>
    <property type="molecule type" value="Genomic_DNA"/>
</dbReference>
<dbReference type="InterPro" id="IPR010038">
    <property type="entry name" value="MoaD_arc-typ"/>
</dbReference>
<dbReference type="STRING" id="521011.Mpal_1564"/>
<dbReference type="Pfam" id="PF02597">
    <property type="entry name" value="ThiS"/>
    <property type="match status" value="1"/>
</dbReference>
<evidence type="ECO:0000313" key="2">
    <source>
        <dbReference type="Proteomes" id="UP000002457"/>
    </source>
</evidence>
<accession>B8GIR4</accession>
<dbReference type="RefSeq" id="WP_012618196.1">
    <property type="nucleotide sequence ID" value="NC_011832.1"/>
</dbReference>